<dbReference type="InterPro" id="IPR051082">
    <property type="entry name" value="Pentapeptide-BTB/POZ_domain"/>
</dbReference>
<keyword evidence="4" id="KW-1185">Reference proteome</keyword>
<dbReference type="AlphaFoldDB" id="B0C437"/>
<dbReference type="SUPFAM" id="SSF141571">
    <property type="entry name" value="Pentapeptide repeat-like"/>
    <property type="match status" value="1"/>
</dbReference>
<dbReference type="PANTHER" id="PTHR14136">
    <property type="entry name" value="BTB_POZ DOMAIN-CONTAINING PROTEIN KCTD9"/>
    <property type="match status" value="1"/>
</dbReference>
<reference evidence="3 4" key="1">
    <citation type="journal article" date="2008" name="Proc. Natl. Acad. Sci. U.S.A.">
        <title>Niche adaptation and genome expansion in the chlorophyll d-producing cyanobacterium Acaryochloris marina.</title>
        <authorList>
            <person name="Swingley W.D."/>
            <person name="Chen M."/>
            <person name="Cheung P.C."/>
            <person name="Conrad A.L."/>
            <person name="Dejesa L.C."/>
            <person name="Hao J."/>
            <person name="Honchak B.M."/>
            <person name="Karbach L.E."/>
            <person name="Kurdoglu A."/>
            <person name="Lahiri S."/>
            <person name="Mastrian S.D."/>
            <person name="Miyashita H."/>
            <person name="Page L."/>
            <person name="Ramakrishna P."/>
            <person name="Satoh S."/>
            <person name="Sattley W.M."/>
            <person name="Shimada Y."/>
            <person name="Taylor H.L."/>
            <person name="Tomo T."/>
            <person name="Tsuchiya T."/>
            <person name="Wang Z.T."/>
            <person name="Raymond J."/>
            <person name="Mimuro M."/>
            <person name="Blankenship R.E."/>
            <person name="Touchman J.W."/>
        </authorList>
    </citation>
    <scope>NUCLEOTIDE SEQUENCE [LARGE SCALE GENOMIC DNA]</scope>
    <source>
        <strain evidence="4">MBIC 11017</strain>
    </source>
</reference>
<dbReference type="Pfam" id="PF00805">
    <property type="entry name" value="Pentapeptide"/>
    <property type="match status" value="3"/>
</dbReference>
<gene>
    <name evidence="3" type="ordered locus">AM1_1260</name>
</gene>
<dbReference type="RefSeq" id="WP_012161835.1">
    <property type="nucleotide sequence ID" value="NC_009925.1"/>
</dbReference>
<sequence>MKAEELLSRYRQGERNFAGANLRGQSFKGQVLSEVDFSRVDIRGTNFSDATLVRATFHEAKAGLQKRWVVISAFLAWLFSVCASFLLAFSGYVITQIFEAGNLSNNTLGWVTLVVQFVCYILILRKGISIVFARVITFGFAVTFIFGIVLALAFPTIGTNQGVAVIAGVFAGVGAGSYAVFLAGVFAGAWAVAQVIGAGIALVIAVIISILGAGAGAINSETGTIAARVSVGISIACVLASAYIGWQSLKGDLKYTLIKSAAIAFATWGGTSFRGADLTNADFNQACLDSTDFREATITRTSWLHTRLLERIRPGDSFLSNPKICTLVQTGEGKDIDLTHLNLRGINLANAQLENACFRAADLSESSLADANLTRANLVQTQLSQTDLSGATLTGATIEDWGITGNTNLQGVHCEYVYMRWVREGAPDPNPRRKPDNYEETFADGEFSDFIKPIVDTLDLYHNQNVDPHTIAIAFKQFVENNPDAEIQIASIEAKGAGNLLLRTKTASTADHSKLNKEYFETLNYTKTLSPGARMLLAAKEREINRLSTMFNNFMESAMDRINTVNINAGGDISGIINFGEIAGDLNNSIQQLPTSSDSTQPNLKDLLNQLQTAIAEEPELDDTEKAAAFAQVKKLAEAGQAPQDSRMKQLATKATGFSRASLGV</sequence>
<dbReference type="InterPro" id="IPR001646">
    <property type="entry name" value="5peptide_repeat"/>
</dbReference>
<feature type="transmembrane region" description="Helical" evidence="2">
    <location>
        <begin position="107"/>
        <end position="124"/>
    </location>
</feature>
<feature type="region of interest" description="Disordered" evidence="1">
    <location>
        <begin position="639"/>
        <end position="665"/>
    </location>
</feature>
<feature type="transmembrane region" description="Helical" evidence="2">
    <location>
        <begin position="131"/>
        <end position="157"/>
    </location>
</feature>
<evidence type="ECO:0000313" key="3">
    <source>
        <dbReference type="EMBL" id="ABW26297.1"/>
    </source>
</evidence>
<name>B0C437_ACAM1</name>
<organism evidence="3 4">
    <name type="scientific">Acaryochloris marina (strain MBIC 11017)</name>
    <dbReference type="NCBI Taxonomy" id="329726"/>
    <lineage>
        <taxon>Bacteria</taxon>
        <taxon>Bacillati</taxon>
        <taxon>Cyanobacteriota</taxon>
        <taxon>Cyanophyceae</taxon>
        <taxon>Acaryochloridales</taxon>
        <taxon>Acaryochloridaceae</taxon>
        <taxon>Acaryochloris</taxon>
    </lineage>
</organism>
<dbReference type="Proteomes" id="UP000000268">
    <property type="component" value="Chromosome"/>
</dbReference>
<evidence type="ECO:0000256" key="2">
    <source>
        <dbReference type="SAM" id="Phobius"/>
    </source>
</evidence>
<feature type="transmembrane region" description="Helical" evidence="2">
    <location>
        <begin position="195"/>
        <end position="219"/>
    </location>
</feature>
<proteinExistence type="predicted"/>
<dbReference type="eggNOG" id="COG1357">
    <property type="taxonomic scope" value="Bacteria"/>
</dbReference>
<protein>
    <submittedName>
        <fullName evidence="3">Pentapeptide repeat protein</fullName>
    </submittedName>
</protein>
<keyword evidence="2" id="KW-1133">Transmembrane helix</keyword>
<dbReference type="OrthoDB" id="528457at2"/>
<feature type="transmembrane region" description="Helical" evidence="2">
    <location>
        <begin position="163"/>
        <end position="188"/>
    </location>
</feature>
<evidence type="ECO:0000256" key="1">
    <source>
        <dbReference type="SAM" id="MobiDB-lite"/>
    </source>
</evidence>
<dbReference type="EMBL" id="CP000828">
    <property type="protein sequence ID" value="ABW26297.1"/>
    <property type="molecule type" value="Genomic_DNA"/>
</dbReference>
<dbReference type="Gene3D" id="2.160.20.80">
    <property type="entry name" value="E3 ubiquitin-protein ligase SopA"/>
    <property type="match status" value="3"/>
</dbReference>
<dbReference type="STRING" id="329726.AM1_1260"/>
<accession>B0C437</accession>
<evidence type="ECO:0000313" key="4">
    <source>
        <dbReference type="Proteomes" id="UP000000268"/>
    </source>
</evidence>
<dbReference type="PANTHER" id="PTHR14136:SF17">
    <property type="entry name" value="BTB_POZ DOMAIN-CONTAINING PROTEIN KCTD9"/>
    <property type="match status" value="1"/>
</dbReference>
<dbReference type="HOGENOM" id="CLU_020789_0_0_3"/>
<feature type="transmembrane region" description="Helical" evidence="2">
    <location>
        <begin position="225"/>
        <end position="246"/>
    </location>
</feature>
<keyword evidence="2" id="KW-0812">Transmembrane</keyword>
<keyword evidence="2" id="KW-0472">Membrane</keyword>
<feature type="transmembrane region" description="Helical" evidence="2">
    <location>
        <begin position="68"/>
        <end position="95"/>
    </location>
</feature>
<dbReference type="KEGG" id="amr:AM1_1260"/>